<dbReference type="AlphaFoldDB" id="A0A2A7UQI8"/>
<dbReference type="Proteomes" id="UP000220246">
    <property type="component" value="Unassembled WGS sequence"/>
</dbReference>
<sequence>MKISSAIRTGSALALTALLVGCVSAPKPLYSWNGYQTQVYSYLKSDGPAQEEQILELEKGVQQTAGKDAHLPPGYQAHLGLLYLNTGRTDQALAAWEQEKQQFPESAPYINYLVSNLKKNGN</sequence>
<dbReference type="RefSeq" id="WP_066541589.1">
    <property type="nucleotide sequence ID" value="NZ_DALZQJ010000054.1"/>
</dbReference>
<dbReference type="GeneID" id="80803464"/>
<comment type="caution">
    <text evidence="1">The sequence shown here is derived from an EMBL/GenBank/DDBJ whole genome shotgun (WGS) entry which is preliminary data.</text>
</comment>
<dbReference type="PIRSF" id="PIRSF020555">
    <property type="entry name" value="UCP020555"/>
    <property type="match status" value="1"/>
</dbReference>
<dbReference type="Pfam" id="PF16068">
    <property type="entry name" value="DUF4810"/>
    <property type="match status" value="1"/>
</dbReference>
<reference evidence="2" key="1">
    <citation type="submission" date="2017-09" db="EMBL/GenBank/DDBJ databases">
        <title>FDA dAtabase for Regulatory Grade micrObial Sequences (FDA-ARGOS): Supporting development and validation of Infectious Disease Dx tests.</title>
        <authorList>
            <person name="Minogue T."/>
            <person name="Wolcott M."/>
            <person name="Wasieloski L."/>
            <person name="Aguilar W."/>
            <person name="Moore D."/>
            <person name="Tallon L."/>
            <person name="Sadzewicz L."/>
            <person name="Ott S."/>
            <person name="Zhao X."/>
            <person name="Nagaraj S."/>
            <person name="Vavikolanu K."/>
            <person name="Aluvathingal J."/>
            <person name="Nadendla S."/>
            <person name="Sichtig H."/>
        </authorList>
    </citation>
    <scope>NUCLEOTIDE SEQUENCE [LARGE SCALE GENOMIC DNA]</scope>
    <source>
        <strain evidence="2">FDAARGOS_394</strain>
    </source>
</reference>
<keyword evidence="2" id="KW-1185">Reference proteome</keyword>
<dbReference type="OrthoDB" id="9800218at2"/>
<evidence type="ECO:0000313" key="1">
    <source>
        <dbReference type="EMBL" id="PEH87514.1"/>
    </source>
</evidence>
<organism evidence="1 2">
    <name type="scientific">Comamonas terrigena</name>
    <dbReference type="NCBI Taxonomy" id="32013"/>
    <lineage>
        <taxon>Bacteria</taxon>
        <taxon>Pseudomonadati</taxon>
        <taxon>Pseudomonadota</taxon>
        <taxon>Betaproteobacteria</taxon>
        <taxon>Burkholderiales</taxon>
        <taxon>Comamonadaceae</taxon>
        <taxon>Comamonas</taxon>
    </lineage>
</organism>
<proteinExistence type="predicted"/>
<name>A0A2A7UQI8_COMTR</name>
<dbReference type="PROSITE" id="PS51257">
    <property type="entry name" value="PROKAR_LIPOPROTEIN"/>
    <property type="match status" value="1"/>
</dbReference>
<evidence type="ECO:0000313" key="2">
    <source>
        <dbReference type="Proteomes" id="UP000220246"/>
    </source>
</evidence>
<dbReference type="STRING" id="1219032.GCA_001515545_03907"/>
<dbReference type="EMBL" id="PDEA01000001">
    <property type="protein sequence ID" value="PEH87514.1"/>
    <property type="molecule type" value="Genomic_DNA"/>
</dbReference>
<gene>
    <name evidence="1" type="ORF">CRM82_01755</name>
</gene>
<protein>
    <submittedName>
        <fullName evidence="1">DUF4810 domain-containing protein</fullName>
    </submittedName>
</protein>
<dbReference type="InterPro" id="IPR014508">
    <property type="entry name" value="UCP020555_TPR-like"/>
</dbReference>
<accession>A0A2A7UQI8</accession>